<dbReference type="SUPFAM" id="SSF54427">
    <property type="entry name" value="NTF2-like"/>
    <property type="match status" value="1"/>
</dbReference>
<dbReference type="AlphaFoldDB" id="A0A834ZL41"/>
<dbReference type="PANTHER" id="PTHR33698:SF6">
    <property type="entry name" value="TRANSMEMBRANE PROTEIN"/>
    <property type="match status" value="1"/>
</dbReference>
<dbReference type="Proteomes" id="UP000655225">
    <property type="component" value="Unassembled WGS sequence"/>
</dbReference>
<protein>
    <recommendedName>
        <fullName evidence="3">SnoaL-like domain-containing protein</fullName>
    </recommendedName>
</protein>
<dbReference type="Gene3D" id="3.10.450.50">
    <property type="match status" value="1"/>
</dbReference>
<name>A0A834ZL41_TETSI</name>
<comment type="caution">
    <text evidence="1">The sequence shown here is derived from an EMBL/GenBank/DDBJ whole genome shotgun (WGS) entry which is preliminary data.</text>
</comment>
<accession>A0A834ZL41</accession>
<evidence type="ECO:0000313" key="2">
    <source>
        <dbReference type="Proteomes" id="UP000655225"/>
    </source>
</evidence>
<organism evidence="1 2">
    <name type="scientific">Tetracentron sinense</name>
    <name type="common">Spur-leaf</name>
    <dbReference type="NCBI Taxonomy" id="13715"/>
    <lineage>
        <taxon>Eukaryota</taxon>
        <taxon>Viridiplantae</taxon>
        <taxon>Streptophyta</taxon>
        <taxon>Embryophyta</taxon>
        <taxon>Tracheophyta</taxon>
        <taxon>Spermatophyta</taxon>
        <taxon>Magnoliopsida</taxon>
        <taxon>Trochodendrales</taxon>
        <taxon>Trochodendraceae</taxon>
        <taxon>Tetracentron</taxon>
    </lineage>
</organism>
<dbReference type="EMBL" id="JABCRI010000003">
    <property type="protein sequence ID" value="KAF8409664.1"/>
    <property type="molecule type" value="Genomic_DNA"/>
</dbReference>
<sequence>MFSTCSMKTQLNFPIVSRARDAHHPSLNLIKPIHKNFLQIAHASFDFHSPLSNQILIERGFSSRNAGFSLVPFGTKSSGSGEEDGRALETVLGLYNAINERNIRKLSDVIGEECSGVSNFISFIQHFHGKKQVLGFFSSLMRNMGKHIEFSVQSTLQDGMNVCVSWKLEWEKTHVPLGKGFSFYVCHMYQGKVVIRNMEMIMEPLLNIEPLRLKIMGFVMSVLVDKTGPHFLITVSFPHCLVSTIDVELSNTLWACKRI</sequence>
<dbReference type="OMA" id="CHLEDSA"/>
<dbReference type="OrthoDB" id="753811at2759"/>
<gene>
    <name evidence="1" type="ORF">HHK36_005743</name>
</gene>
<dbReference type="InterPro" id="IPR032710">
    <property type="entry name" value="NTF2-like_dom_sf"/>
</dbReference>
<dbReference type="PANTHER" id="PTHR33698">
    <property type="entry name" value="NUCLEAR TRANSPORT FACTOR 2 (NTF2)-LIKE PROTEIN"/>
    <property type="match status" value="1"/>
</dbReference>
<keyword evidence="2" id="KW-1185">Reference proteome</keyword>
<evidence type="ECO:0008006" key="3">
    <source>
        <dbReference type="Google" id="ProtNLM"/>
    </source>
</evidence>
<reference evidence="1 2" key="1">
    <citation type="submission" date="2020-04" db="EMBL/GenBank/DDBJ databases">
        <title>Plant Genome Project.</title>
        <authorList>
            <person name="Zhang R.-G."/>
        </authorList>
    </citation>
    <scope>NUCLEOTIDE SEQUENCE [LARGE SCALE GENOMIC DNA]</scope>
    <source>
        <strain evidence="1">YNK0</strain>
        <tissue evidence="1">Leaf</tissue>
    </source>
</reference>
<proteinExistence type="predicted"/>
<evidence type="ECO:0000313" key="1">
    <source>
        <dbReference type="EMBL" id="KAF8409664.1"/>
    </source>
</evidence>